<comment type="caution">
    <text evidence="5">The sequence shown here is derived from an EMBL/GenBank/DDBJ whole genome shotgun (WGS) entry which is preliminary data.</text>
</comment>
<dbReference type="PROSITE" id="PS50949">
    <property type="entry name" value="HTH_GNTR"/>
    <property type="match status" value="1"/>
</dbReference>
<dbReference type="Gene3D" id="1.20.120.530">
    <property type="entry name" value="GntR ligand-binding domain-like"/>
    <property type="match status" value="1"/>
</dbReference>
<dbReference type="InterPro" id="IPR036390">
    <property type="entry name" value="WH_DNA-bd_sf"/>
</dbReference>
<dbReference type="SUPFAM" id="SSF46785">
    <property type="entry name" value="Winged helix' DNA-binding domain"/>
    <property type="match status" value="1"/>
</dbReference>
<dbReference type="InterPro" id="IPR000524">
    <property type="entry name" value="Tscrpt_reg_HTH_GntR"/>
</dbReference>
<dbReference type="SUPFAM" id="SSF48008">
    <property type="entry name" value="GntR ligand-binding domain-like"/>
    <property type="match status" value="1"/>
</dbReference>
<dbReference type="SMART" id="SM00895">
    <property type="entry name" value="FCD"/>
    <property type="match status" value="1"/>
</dbReference>
<protein>
    <submittedName>
        <fullName evidence="5">GntR family transcriptional regulator</fullName>
    </submittedName>
</protein>
<dbReference type="GO" id="GO:0003700">
    <property type="term" value="F:DNA-binding transcription factor activity"/>
    <property type="evidence" value="ECO:0007669"/>
    <property type="project" value="InterPro"/>
</dbReference>
<keyword evidence="3" id="KW-0804">Transcription</keyword>
<keyword evidence="6" id="KW-1185">Reference proteome</keyword>
<keyword evidence="2" id="KW-0238">DNA-binding</keyword>
<organism evidence="5 6">
    <name type="scientific">Frondihabitans australicus</name>
    <dbReference type="NCBI Taxonomy" id="386892"/>
    <lineage>
        <taxon>Bacteria</taxon>
        <taxon>Bacillati</taxon>
        <taxon>Actinomycetota</taxon>
        <taxon>Actinomycetes</taxon>
        <taxon>Micrococcales</taxon>
        <taxon>Microbacteriaceae</taxon>
        <taxon>Frondihabitans</taxon>
    </lineage>
</organism>
<accession>A0A495IN43</accession>
<dbReference type="OrthoDB" id="4164516at2"/>
<dbReference type="InterPro" id="IPR008920">
    <property type="entry name" value="TF_FadR/GntR_C"/>
</dbReference>
<evidence type="ECO:0000259" key="4">
    <source>
        <dbReference type="PROSITE" id="PS50949"/>
    </source>
</evidence>
<feature type="domain" description="HTH gntR-type" evidence="4">
    <location>
        <begin position="14"/>
        <end position="81"/>
    </location>
</feature>
<dbReference type="GO" id="GO:0003677">
    <property type="term" value="F:DNA binding"/>
    <property type="evidence" value="ECO:0007669"/>
    <property type="project" value="UniProtKB-KW"/>
</dbReference>
<dbReference type="Pfam" id="PF00392">
    <property type="entry name" value="GntR"/>
    <property type="match status" value="1"/>
</dbReference>
<dbReference type="RefSeq" id="WP_121372008.1">
    <property type="nucleotide sequence ID" value="NZ_RBKS01000001.1"/>
</dbReference>
<keyword evidence="1" id="KW-0805">Transcription regulation</keyword>
<dbReference type="InterPro" id="IPR011711">
    <property type="entry name" value="GntR_C"/>
</dbReference>
<sequence length="229" mass="24077">MSAHGNPVGADVGGRAFARVLETVGPRIVRGALPAGTVTTVDALVAETGASRSIVREATRVLVSLGLLSAGRRVGLRVLPATDWNVLDPAVIAWRLDSPDRPRQLDELRQLRAAVEPEAARLAALRRTDTEADQVAGAARDLEASDPAGYLDADRRLHALVLAASGNGLFARLTAVVDAALEDRALRERPALAADPYDVALHVAVAAAVVARDADAAARLMREIVDRTA</sequence>
<dbReference type="EMBL" id="RBKS01000001">
    <property type="protein sequence ID" value="RKR76601.1"/>
    <property type="molecule type" value="Genomic_DNA"/>
</dbReference>
<proteinExistence type="predicted"/>
<dbReference type="InterPro" id="IPR036388">
    <property type="entry name" value="WH-like_DNA-bd_sf"/>
</dbReference>
<reference evidence="5 6" key="1">
    <citation type="submission" date="2018-10" db="EMBL/GenBank/DDBJ databases">
        <title>Sequencing the genomes of 1000 actinobacteria strains.</title>
        <authorList>
            <person name="Klenk H.-P."/>
        </authorList>
    </citation>
    <scope>NUCLEOTIDE SEQUENCE [LARGE SCALE GENOMIC DNA]</scope>
    <source>
        <strain evidence="5 6">DSM 17894</strain>
    </source>
</reference>
<name>A0A495IN43_9MICO</name>
<gene>
    <name evidence="5" type="ORF">C8E83_3778</name>
</gene>
<dbReference type="PANTHER" id="PTHR43537">
    <property type="entry name" value="TRANSCRIPTIONAL REGULATOR, GNTR FAMILY"/>
    <property type="match status" value="1"/>
</dbReference>
<dbReference type="Pfam" id="PF07729">
    <property type="entry name" value="FCD"/>
    <property type="match status" value="1"/>
</dbReference>
<evidence type="ECO:0000256" key="2">
    <source>
        <dbReference type="ARBA" id="ARBA00023125"/>
    </source>
</evidence>
<dbReference type="PANTHER" id="PTHR43537:SF44">
    <property type="entry name" value="GNTR FAMILY REGULATORY PROTEIN"/>
    <property type="match status" value="1"/>
</dbReference>
<evidence type="ECO:0000313" key="5">
    <source>
        <dbReference type="EMBL" id="RKR76601.1"/>
    </source>
</evidence>
<evidence type="ECO:0000313" key="6">
    <source>
        <dbReference type="Proteomes" id="UP000280008"/>
    </source>
</evidence>
<evidence type="ECO:0000256" key="1">
    <source>
        <dbReference type="ARBA" id="ARBA00023015"/>
    </source>
</evidence>
<dbReference type="Proteomes" id="UP000280008">
    <property type="component" value="Unassembled WGS sequence"/>
</dbReference>
<dbReference type="AlphaFoldDB" id="A0A495IN43"/>
<dbReference type="Gene3D" id="1.10.10.10">
    <property type="entry name" value="Winged helix-like DNA-binding domain superfamily/Winged helix DNA-binding domain"/>
    <property type="match status" value="1"/>
</dbReference>
<evidence type="ECO:0000256" key="3">
    <source>
        <dbReference type="ARBA" id="ARBA00023163"/>
    </source>
</evidence>